<dbReference type="Pfam" id="PF00014">
    <property type="entry name" value="Kunitz_BPTI"/>
    <property type="match status" value="1"/>
</dbReference>
<evidence type="ECO:0000256" key="3">
    <source>
        <dbReference type="ARBA" id="ARBA00023157"/>
    </source>
</evidence>
<reference evidence="5" key="1">
    <citation type="submission" date="2021-03" db="EMBL/GenBank/DDBJ databases">
        <title>Chromosome level genome of the anhydrobiotic midge Polypedilum vanderplanki.</title>
        <authorList>
            <person name="Yoshida Y."/>
            <person name="Kikawada T."/>
            <person name="Gusev O."/>
        </authorList>
    </citation>
    <scope>NUCLEOTIDE SEQUENCE</scope>
    <source>
        <strain evidence="5">NIAS01</strain>
        <tissue evidence="5">Whole body or cell culture</tissue>
    </source>
</reference>
<dbReference type="InterPro" id="IPR036880">
    <property type="entry name" value="Kunitz_BPTI_sf"/>
</dbReference>
<dbReference type="SUPFAM" id="SSF57362">
    <property type="entry name" value="BPTI-like"/>
    <property type="match status" value="1"/>
</dbReference>
<evidence type="ECO:0000313" key="5">
    <source>
        <dbReference type="EMBL" id="KAG5667294.1"/>
    </source>
</evidence>
<dbReference type="Gene3D" id="4.10.410.10">
    <property type="entry name" value="Pancreatic trypsin inhibitor Kunitz domain"/>
    <property type="match status" value="1"/>
</dbReference>
<dbReference type="InterPro" id="IPR020901">
    <property type="entry name" value="Prtase_inh_Kunz-CS"/>
</dbReference>
<sequence length="67" mass="7767">MFARCYLLKNEGFSCPGAPETFNHTLYFYNSSTKQCETFNYLGCGGNDNQFPDFEFCDVFCNSQEHH</sequence>
<dbReference type="PANTHER" id="PTHR10083">
    <property type="entry name" value="KUNITZ-TYPE PROTEASE INHIBITOR-RELATED"/>
    <property type="match status" value="1"/>
</dbReference>
<name>A0A9J6BCJ7_POLVA</name>
<dbReference type="GO" id="GO:0004867">
    <property type="term" value="F:serine-type endopeptidase inhibitor activity"/>
    <property type="evidence" value="ECO:0007669"/>
    <property type="project" value="UniProtKB-KW"/>
</dbReference>
<dbReference type="Proteomes" id="UP001107558">
    <property type="component" value="Chromosome 4"/>
</dbReference>
<dbReference type="InterPro" id="IPR050098">
    <property type="entry name" value="TFPI/VKTCI-like"/>
</dbReference>
<proteinExistence type="predicted"/>
<keyword evidence="2" id="KW-0722">Serine protease inhibitor</keyword>
<accession>A0A9J6BCJ7</accession>
<dbReference type="PROSITE" id="PS00280">
    <property type="entry name" value="BPTI_KUNITZ_1"/>
    <property type="match status" value="1"/>
</dbReference>
<dbReference type="AlphaFoldDB" id="A0A9J6BCJ7"/>
<keyword evidence="1" id="KW-0646">Protease inhibitor</keyword>
<evidence type="ECO:0000313" key="6">
    <source>
        <dbReference type="Proteomes" id="UP001107558"/>
    </source>
</evidence>
<gene>
    <name evidence="5" type="ORF">PVAND_015280</name>
</gene>
<keyword evidence="6" id="KW-1185">Reference proteome</keyword>
<protein>
    <recommendedName>
        <fullName evidence="4">BPTI/Kunitz inhibitor domain-containing protein</fullName>
    </recommendedName>
</protein>
<dbReference type="InterPro" id="IPR002223">
    <property type="entry name" value="Kunitz_BPTI"/>
</dbReference>
<evidence type="ECO:0000259" key="4">
    <source>
        <dbReference type="PROSITE" id="PS50279"/>
    </source>
</evidence>
<evidence type="ECO:0000256" key="2">
    <source>
        <dbReference type="ARBA" id="ARBA00022900"/>
    </source>
</evidence>
<keyword evidence="3" id="KW-1015">Disulfide bond</keyword>
<dbReference type="GO" id="GO:0005615">
    <property type="term" value="C:extracellular space"/>
    <property type="evidence" value="ECO:0007669"/>
    <property type="project" value="TreeGrafter"/>
</dbReference>
<dbReference type="EMBL" id="JADBJN010000004">
    <property type="protein sequence ID" value="KAG5667294.1"/>
    <property type="molecule type" value="Genomic_DNA"/>
</dbReference>
<dbReference type="SMART" id="SM00131">
    <property type="entry name" value="KU"/>
    <property type="match status" value="1"/>
</dbReference>
<dbReference type="PANTHER" id="PTHR10083:SF374">
    <property type="entry name" value="BPTI_KUNITZ INHIBITOR DOMAIN-CONTAINING PROTEIN"/>
    <property type="match status" value="1"/>
</dbReference>
<feature type="domain" description="BPTI/Kunitz inhibitor" evidence="4">
    <location>
        <begin position="5"/>
        <end position="61"/>
    </location>
</feature>
<dbReference type="OrthoDB" id="4473401at2759"/>
<comment type="caution">
    <text evidence="5">The sequence shown here is derived from an EMBL/GenBank/DDBJ whole genome shotgun (WGS) entry which is preliminary data.</text>
</comment>
<evidence type="ECO:0000256" key="1">
    <source>
        <dbReference type="ARBA" id="ARBA00022690"/>
    </source>
</evidence>
<dbReference type="PROSITE" id="PS50279">
    <property type="entry name" value="BPTI_KUNITZ_2"/>
    <property type="match status" value="1"/>
</dbReference>
<organism evidence="5 6">
    <name type="scientific">Polypedilum vanderplanki</name>
    <name type="common">Sleeping chironomid midge</name>
    <dbReference type="NCBI Taxonomy" id="319348"/>
    <lineage>
        <taxon>Eukaryota</taxon>
        <taxon>Metazoa</taxon>
        <taxon>Ecdysozoa</taxon>
        <taxon>Arthropoda</taxon>
        <taxon>Hexapoda</taxon>
        <taxon>Insecta</taxon>
        <taxon>Pterygota</taxon>
        <taxon>Neoptera</taxon>
        <taxon>Endopterygota</taxon>
        <taxon>Diptera</taxon>
        <taxon>Nematocera</taxon>
        <taxon>Chironomoidea</taxon>
        <taxon>Chironomidae</taxon>
        <taxon>Chironominae</taxon>
        <taxon>Polypedilum</taxon>
        <taxon>Polypedilum</taxon>
    </lineage>
</organism>